<feature type="domain" description="DUF4939" evidence="1">
    <location>
        <begin position="38"/>
        <end position="123"/>
    </location>
</feature>
<dbReference type="OMA" id="DCLRHEN"/>
<protein>
    <recommendedName>
        <fullName evidence="1">DUF4939 domain-containing protein</fullName>
    </recommendedName>
</protein>
<evidence type="ECO:0000259" key="1">
    <source>
        <dbReference type="Pfam" id="PF16297"/>
    </source>
</evidence>
<dbReference type="InterPro" id="IPR032549">
    <property type="entry name" value="DUF4939"/>
</dbReference>
<sequence>VQVLVTQVSELTQQIHQLTSPAAPPAPLVPRDIPEAHYRPEPCLPAPESYSGEPDFCRTFLTKCSLHFSLQPRTFETEESKVAFALTLLSGRAALWGTAVWENHHPCWASFHSLSEEMKRVFDRNG</sequence>
<reference evidence="2" key="1">
    <citation type="submission" date="2025-08" db="UniProtKB">
        <authorList>
            <consortium name="Ensembl"/>
        </authorList>
    </citation>
    <scope>IDENTIFICATION</scope>
</reference>
<accession>A0A9J7Y1Z7</accession>
<dbReference type="Pfam" id="PF16297">
    <property type="entry name" value="DUF4939"/>
    <property type="match status" value="1"/>
</dbReference>
<name>A0A9J7Y1Z7_CYPCA</name>
<dbReference type="GeneTree" id="ENSGT01010000222920"/>
<dbReference type="AlphaFoldDB" id="A0A9J7Y1Z7"/>
<proteinExistence type="predicted"/>
<organism evidence="2 3">
    <name type="scientific">Cyprinus carpio carpio</name>
    <dbReference type="NCBI Taxonomy" id="630221"/>
    <lineage>
        <taxon>Eukaryota</taxon>
        <taxon>Metazoa</taxon>
        <taxon>Chordata</taxon>
        <taxon>Craniata</taxon>
        <taxon>Vertebrata</taxon>
        <taxon>Euteleostomi</taxon>
        <taxon>Actinopterygii</taxon>
        <taxon>Neopterygii</taxon>
        <taxon>Teleostei</taxon>
        <taxon>Ostariophysi</taxon>
        <taxon>Cypriniformes</taxon>
        <taxon>Cyprinidae</taxon>
        <taxon>Cyprininae</taxon>
        <taxon>Cyprinus</taxon>
    </lineage>
</organism>
<dbReference type="Ensembl" id="ENSCCRT00000192254.1">
    <property type="protein sequence ID" value="ENSCCRP00000112986.1"/>
    <property type="gene ID" value="ENSCCRG00000054577.1"/>
</dbReference>
<reference evidence="2" key="2">
    <citation type="submission" date="2025-09" db="UniProtKB">
        <authorList>
            <consortium name="Ensembl"/>
        </authorList>
    </citation>
    <scope>IDENTIFICATION</scope>
</reference>
<dbReference type="Proteomes" id="UP001108240">
    <property type="component" value="Unplaced"/>
</dbReference>
<evidence type="ECO:0000313" key="2">
    <source>
        <dbReference type="Ensembl" id="ENSCCRP00000112986.1"/>
    </source>
</evidence>
<keyword evidence="3" id="KW-1185">Reference proteome</keyword>
<evidence type="ECO:0000313" key="3">
    <source>
        <dbReference type="Proteomes" id="UP001108240"/>
    </source>
</evidence>